<protein>
    <submittedName>
        <fullName evidence="2">Helix-turn-helix domain-containing protein</fullName>
    </submittedName>
</protein>
<organism evidence="2 3">
    <name type="scientific">Streptomyces bluensis</name>
    <dbReference type="NCBI Taxonomy" id="33897"/>
    <lineage>
        <taxon>Bacteria</taxon>
        <taxon>Bacillati</taxon>
        <taxon>Actinomycetota</taxon>
        <taxon>Actinomycetes</taxon>
        <taxon>Kitasatosporales</taxon>
        <taxon>Streptomycetaceae</taxon>
        <taxon>Streptomyces</taxon>
    </lineage>
</organism>
<dbReference type="PANTHER" id="PTHR35010:SF2">
    <property type="entry name" value="BLL4672 PROTEIN"/>
    <property type="match status" value="1"/>
</dbReference>
<gene>
    <name evidence="2" type="ORF">ACFY1D_08860</name>
</gene>
<dbReference type="InterPro" id="IPR010982">
    <property type="entry name" value="Lambda_DNA-bd_dom_sf"/>
</dbReference>
<dbReference type="SMART" id="SM00530">
    <property type="entry name" value="HTH_XRE"/>
    <property type="match status" value="1"/>
</dbReference>
<proteinExistence type="predicted"/>
<dbReference type="Pfam" id="PF17765">
    <property type="entry name" value="MLTR_LBD"/>
    <property type="match status" value="1"/>
</dbReference>
<dbReference type="EMBL" id="JBIAWJ010000003">
    <property type="protein sequence ID" value="MFF4521543.1"/>
    <property type="molecule type" value="Genomic_DNA"/>
</dbReference>
<name>A0ABW6UDN5_9ACTN</name>
<dbReference type="SUPFAM" id="SSF47413">
    <property type="entry name" value="lambda repressor-like DNA-binding domains"/>
    <property type="match status" value="1"/>
</dbReference>
<dbReference type="Gene3D" id="3.30.450.180">
    <property type="match status" value="1"/>
</dbReference>
<evidence type="ECO:0000313" key="2">
    <source>
        <dbReference type="EMBL" id="MFF4521543.1"/>
    </source>
</evidence>
<dbReference type="Gene3D" id="1.10.260.40">
    <property type="entry name" value="lambda repressor-like DNA-binding domains"/>
    <property type="match status" value="1"/>
</dbReference>
<dbReference type="PROSITE" id="PS50943">
    <property type="entry name" value="HTH_CROC1"/>
    <property type="match status" value="1"/>
</dbReference>
<dbReference type="Proteomes" id="UP001602058">
    <property type="component" value="Unassembled WGS sequence"/>
</dbReference>
<evidence type="ECO:0000259" key="1">
    <source>
        <dbReference type="PROSITE" id="PS50943"/>
    </source>
</evidence>
<accession>A0ABW6UDN5</accession>
<dbReference type="Pfam" id="PF13560">
    <property type="entry name" value="HTH_31"/>
    <property type="match status" value="1"/>
</dbReference>
<dbReference type="InterPro" id="IPR001387">
    <property type="entry name" value="Cro/C1-type_HTH"/>
</dbReference>
<dbReference type="CDD" id="cd00093">
    <property type="entry name" value="HTH_XRE"/>
    <property type="match status" value="1"/>
</dbReference>
<reference evidence="2 3" key="1">
    <citation type="submission" date="2024-10" db="EMBL/GenBank/DDBJ databases">
        <title>The Natural Products Discovery Center: Release of the First 8490 Sequenced Strains for Exploring Actinobacteria Biosynthetic Diversity.</title>
        <authorList>
            <person name="Kalkreuter E."/>
            <person name="Kautsar S.A."/>
            <person name="Yang D."/>
            <person name="Bader C.D."/>
            <person name="Teijaro C.N."/>
            <person name="Fluegel L."/>
            <person name="Davis C.M."/>
            <person name="Simpson J.R."/>
            <person name="Lauterbach L."/>
            <person name="Steele A.D."/>
            <person name="Gui C."/>
            <person name="Meng S."/>
            <person name="Li G."/>
            <person name="Viehrig K."/>
            <person name="Ye F."/>
            <person name="Su P."/>
            <person name="Kiefer A.F."/>
            <person name="Nichols A."/>
            <person name="Cepeda A.J."/>
            <person name="Yan W."/>
            <person name="Fan B."/>
            <person name="Jiang Y."/>
            <person name="Adhikari A."/>
            <person name="Zheng C.-J."/>
            <person name="Schuster L."/>
            <person name="Cowan T.M."/>
            <person name="Smanski M.J."/>
            <person name="Chevrette M.G."/>
            <person name="De Carvalho L.P.S."/>
            <person name="Shen B."/>
        </authorList>
    </citation>
    <scope>NUCLEOTIDE SEQUENCE [LARGE SCALE GENOMIC DNA]</scope>
    <source>
        <strain evidence="2 3">NPDC001390</strain>
    </source>
</reference>
<keyword evidence="3" id="KW-1185">Reference proteome</keyword>
<dbReference type="RefSeq" id="WP_351083776.1">
    <property type="nucleotide sequence ID" value="NZ_JBEOZG010000023.1"/>
</dbReference>
<feature type="domain" description="HTH cro/C1-type" evidence="1">
    <location>
        <begin position="36"/>
        <end position="83"/>
    </location>
</feature>
<evidence type="ECO:0000313" key="3">
    <source>
        <dbReference type="Proteomes" id="UP001602058"/>
    </source>
</evidence>
<dbReference type="PANTHER" id="PTHR35010">
    <property type="entry name" value="BLL4672 PROTEIN-RELATED"/>
    <property type="match status" value="1"/>
</dbReference>
<comment type="caution">
    <text evidence="2">The sequence shown here is derived from an EMBL/GenBank/DDBJ whole genome shotgun (WGS) entry which is preliminary data.</text>
</comment>
<sequence length="276" mass="30946">MRPSGELGDFLRSRRARIRPEDVGFASGSGVRRVPGLRREELAHLAGVSVDYYVRLEQGRNRGVSDAVLGAVAGALRLDEDERAHFFRLARPEKPEADPGRAHDGAAARAGVRRLLDWISAPALAMGRRMDVVAWNRAACALITDFSALPPAERNLCRLHLLNDEIGRRYPDREMIAREAVGHLRLAAGRFPDDPELWRLVEELNERSEEFRRHWRLHTVRTKSHGLKRVDHPEAGPLTLSYEITHFPQDPELSLLVYTAAPGSPEEKALRVMAGA</sequence>
<dbReference type="InterPro" id="IPR041413">
    <property type="entry name" value="MLTR_LBD"/>
</dbReference>